<dbReference type="AlphaFoldDB" id="A0A9E7C1V4"/>
<protein>
    <submittedName>
        <fullName evidence="4">Methanol dehydrogenase activator</fullName>
        <ecNumber evidence="4">3.-.-.-</ecNumber>
    </submittedName>
</protein>
<dbReference type="PANTHER" id="PTHR11839:SF18">
    <property type="entry name" value="NUDIX HYDROLASE DOMAIN-CONTAINING PROTEIN"/>
    <property type="match status" value="1"/>
</dbReference>
<evidence type="ECO:0000313" key="4">
    <source>
        <dbReference type="EMBL" id="UGS37094.1"/>
    </source>
</evidence>
<dbReference type="SUPFAM" id="SSF55811">
    <property type="entry name" value="Nudix"/>
    <property type="match status" value="1"/>
</dbReference>
<name>A0A9E7C1V4_9ACTN</name>
<keyword evidence="2 4" id="KW-0378">Hydrolase</keyword>
<dbReference type="EC" id="3.-.-.-" evidence="4"/>
<dbReference type="RefSeq" id="WP_259311157.1">
    <property type="nucleotide sequence ID" value="NZ_CP087164.1"/>
</dbReference>
<dbReference type="GO" id="GO:0005829">
    <property type="term" value="C:cytosol"/>
    <property type="evidence" value="ECO:0007669"/>
    <property type="project" value="TreeGrafter"/>
</dbReference>
<keyword evidence="5" id="KW-1185">Reference proteome</keyword>
<dbReference type="CDD" id="cd03424">
    <property type="entry name" value="NUDIX_ADPRase_Nudt5_UGPPase_Nudt14"/>
    <property type="match status" value="1"/>
</dbReference>
<gene>
    <name evidence="4" type="primary">act</name>
    <name evidence="4" type="ORF">DSM104329_03508</name>
</gene>
<comment type="cofactor">
    <cofactor evidence="1">
        <name>Mg(2+)</name>
        <dbReference type="ChEBI" id="CHEBI:18420"/>
    </cofactor>
</comment>
<dbReference type="GO" id="GO:0016787">
    <property type="term" value="F:hydrolase activity"/>
    <property type="evidence" value="ECO:0007669"/>
    <property type="project" value="UniProtKB-KW"/>
</dbReference>
<dbReference type="EMBL" id="CP087164">
    <property type="protein sequence ID" value="UGS37094.1"/>
    <property type="molecule type" value="Genomic_DNA"/>
</dbReference>
<dbReference type="Gene3D" id="3.90.79.10">
    <property type="entry name" value="Nucleoside Triphosphate Pyrophosphohydrolase"/>
    <property type="match status" value="1"/>
</dbReference>
<dbReference type="Pfam" id="PF00293">
    <property type="entry name" value="NUDIX"/>
    <property type="match status" value="1"/>
</dbReference>
<dbReference type="PROSITE" id="PS51462">
    <property type="entry name" value="NUDIX"/>
    <property type="match status" value="1"/>
</dbReference>
<evidence type="ECO:0000313" key="5">
    <source>
        <dbReference type="Proteomes" id="UP001162834"/>
    </source>
</evidence>
<dbReference type="InterPro" id="IPR000086">
    <property type="entry name" value="NUDIX_hydrolase_dom"/>
</dbReference>
<dbReference type="Proteomes" id="UP001162834">
    <property type="component" value="Chromosome"/>
</dbReference>
<dbReference type="KEGG" id="sbae:DSM104329_03508"/>
<evidence type="ECO:0000259" key="3">
    <source>
        <dbReference type="PROSITE" id="PS51462"/>
    </source>
</evidence>
<dbReference type="InterPro" id="IPR015797">
    <property type="entry name" value="NUDIX_hydrolase-like_dom_sf"/>
</dbReference>
<evidence type="ECO:0000256" key="1">
    <source>
        <dbReference type="ARBA" id="ARBA00001946"/>
    </source>
</evidence>
<feature type="domain" description="Nudix hydrolase" evidence="3">
    <location>
        <begin position="42"/>
        <end position="172"/>
    </location>
</feature>
<organism evidence="4 5">
    <name type="scientific">Capillimicrobium parvum</name>
    <dbReference type="NCBI Taxonomy" id="2884022"/>
    <lineage>
        <taxon>Bacteria</taxon>
        <taxon>Bacillati</taxon>
        <taxon>Actinomycetota</taxon>
        <taxon>Thermoleophilia</taxon>
        <taxon>Solirubrobacterales</taxon>
        <taxon>Capillimicrobiaceae</taxon>
        <taxon>Capillimicrobium</taxon>
    </lineage>
</organism>
<dbReference type="GO" id="GO:0006753">
    <property type="term" value="P:nucleoside phosphate metabolic process"/>
    <property type="evidence" value="ECO:0007669"/>
    <property type="project" value="TreeGrafter"/>
</dbReference>
<reference evidence="4" key="1">
    <citation type="journal article" date="2022" name="Int. J. Syst. Evol. Microbiol.">
        <title>Pseudomonas aegrilactucae sp. nov. and Pseudomonas morbosilactucae sp. nov., pathogens causing bacterial rot of lettuce in Japan.</title>
        <authorList>
            <person name="Sawada H."/>
            <person name="Fujikawa T."/>
            <person name="Satou M."/>
        </authorList>
    </citation>
    <scope>NUCLEOTIDE SEQUENCE</scope>
    <source>
        <strain evidence="4">0166_1</strain>
    </source>
</reference>
<accession>A0A9E7C1V4</accession>
<sequence>MSERDFEAAGEPRTVWEGKVVSVDEVAFRFVEDGAVVEREIVRHPGAVATIPLEDDHVWLVVQPRQAVGEADMLEIPAGKLDVEGESPEANAQRELAEEVGKRAERFEHLKSFYTSCGVMDEEIHIYLATGLSDAGADADEEERIEVVAWPLDRLDDAIARSKDSKTLIGLLLLKERLAGR</sequence>
<proteinExistence type="predicted"/>
<dbReference type="GO" id="GO:0019693">
    <property type="term" value="P:ribose phosphate metabolic process"/>
    <property type="evidence" value="ECO:0007669"/>
    <property type="project" value="TreeGrafter"/>
</dbReference>
<dbReference type="PANTHER" id="PTHR11839">
    <property type="entry name" value="UDP/ADP-SUGAR PYROPHOSPHATASE"/>
    <property type="match status" value="1"/>
</dbReference>
<evidence type="ECO:0000256" key="2">
    <source>
        <dbReference type="ARBA" id="ARBA00022801"/>
    </source>
</evidence>